<proteinExistence type="predicted"/>
<keyword evidence="2" id="KW-0233">DNA recombination</keyword>
<dbReference type="Pfam" id="PF07508">
    <property type="entry name" value="Recombinase"/>
    <property type="match status" value="1"/>
</dbReference>
<dbReference type="GO" id="GO:0003677">
    <property type="term" value="F:DNA binding"/>
    <property type="evidence" value="ECO:0007669"/>
    <property type="project" value="UniProtKB-KW"/>
</dbReference>
<dbReference type="InterPro" id="IPR050639">
    <property type="entry name" value="SSR_resolvase"/>
</dbReference>
<evidence type="ECO:0000256" key="1">
    <source>
        <dbReference type="ARBA" id="ARBA00023125"/>
    </source>
</evidence>
<dbReference type="PANTHER" id="PTHR30461">
    <property type="entry name" value="DNA-INVERTASE FROM LAMBDOID PROPHAGE"/>
    <property type="match status" value="1"/>
</dbReference>
<feature type="domain" description="Resolvase/invertase-type recombinase catalytic" evidence="3">
    <location>
        <begin position="3"/>
        <end position="166"/>
    </location>
</feature>
<evidence type="ECO:0000259" key="3">
    <source>
        <dbReference type="PROSITE" id="PS51736"/>
    </source>
</evidence>
<dbReference type="SUPFAM" id="SSF53041">
    <property type="entry name" value="Resolvase-like"/>
    <property type="match status" value="1"/>
</dbReference>
<dbReference type="InterPro" id="IPR011109">
    <property type="entry name" value="DNA_bind_recombinase_dom"/>
</dbReference>
<protein>
    <recommendedName>
        <fullName evidence="3">Resolvase/invertase-type recombinase catalytic domain-containing protein</fullName>
    </recommendedName>
</protein>
<dbReference type="Gene3D" id="3.90.1750.20">
    <property type="entry name" value="Putative Large Serine Recombinase, Chain B, Domain 2"/>
    <property type="match status" value="1"/>
</dbReference>
<dbReference type="Proteomes" id="UP000446658">
    <property type="component" value="Unassembled WGS sequence"/>
</dbReference>
<dbReference type="Gene3D" id="3.40.50.1390">
    <property type="entry name" value="Resolvase, N-terminal catalytic domain"/>
    <property type="match status" value="1"/>
</dbReference>
<evidence type="ECO:0000313" key="5">
    <source>
        <dbReference type="Proteomes" id="UP000446658"/>
    </source>
</evidence>
<dbReference type="CDD" id="cd00338">
    <property type="entry name" value="Ser_Recombinase"/>
    <property type="match status" value="1"/>
</dbReference>
<name>A0A844GFY1_9NEIS</name>
<dbReference type="AlphaFoldDB" id="A0A844GFY1"/>
<dbReference type="InterPro" id="IPR036162">
    <property type="entry name" value="Resolvase-like_N_sf"/>
</dbReference>
<gene>
    <name evidence="4" type="ORF">GKE73_12780</name>
</gene>
<evidence type="ECO:0000256" key="2">
    <source>
        <dbReference type="ARBA" id="ARBA00023172"/>
    </source>
</evidence>
<keyword evidence="1" id="KW-0238">DNA-binding</keyword>
<dbReference type="GO" id="GO:0000150">
    <property type="term" value="F:DNA strand exchange activity"/>
    <property type="evidence" value="ECO:0007669"/>
    <property type="project" value="InterPro"/>
</dbReference>
<dbReference type="PROSITE" id="PS51736">
    <property type="entry name" value="RECOMBINASES_3"/>
    <property type="match status" value="1"/>
</dbReference>
<dbReference type="InterPro" id="IPR006119">
    <property type="entry name" value="Resolv_N"/>
</dbReference>
<sequence>MPRVISYTRFSSAKQAAGDSYRRQTEMALRWCKQNDMVLDTELNLEDLGVSGYSGANSKRGALGVLQVMLLNGDIEPGTILLIEAFDRLTRMSLPDAYELLFSLVNNGLTIVTLTDNKTWTKEALKDPGSFMMSMVLLYRGHEESKQKSKRLRDTFEDARKKSKKGAFGTAPWWLYREAQDQPWQVDEVKAESVRKVFELSAIGYGSKMIAKRANEDKWPIPTRETKVRPDHWHGRMPGQLLRNRAVLGEHEHRLRNHEAQSYHWKGLSTGIVVPDYYPRIVSDELWNKAHASIATRRVAKRRDTQYYNIWSGLMYCGYCGAPIQRRSAKVGYSKGQSFCSDKLAGITECPSSAVITSDPCLLDEIYKYGSSIREAKQGKNFLQGLLSLKQSLKQRQKRMLELP</sequence>
<dbReference type="RefSeq" id="WP_230370641.1">
    <property type="nucleotide sequence ID" value="NZ_WLYX01000001.1"/>
</dbReference>
<reference evidence="4 5" key="1">
    <citation type="submission" date="2019-11" db="EMBL/GenBank/DDBJ databases">
        <title>Draft genome sequence of Paludibacterium sp. dN18-1.</title>
        <authorList>
            <person name="Im W.-T."/>
        </authorList>
    </citation>
    <scope>NUCLEOTIDE SEQUENCE [LARGE SCALE GENOMIC DNA]</scope>
    <source>
        <strain evidence="5">dN 18-1</strain>
    </source>
</reference>
<dbReference type="SMART" id="SM00857">
    <property type="entry name" value="Resolvase"/>
    <property type="match status" value="1"/>
</dbReference>
<dbReference type="PANTHER" id="PTHR30461:SF2">
    <property type="entry name" value="SERINE RECOMBINASE PINE-RELATED"/>
    <property type="match status" value="1"/>
</dbReference>
<accession>A0A844GFY1</accession>
<keyword evidence="5" id="KW-1185">Reference proteome</keyword>
<evidence type="ECO:0000313" key="4">
    <source>
        <dbReference type="EMBL" id="MTD33594.1"/>
    </source>
</evidence>
<comment type="caution">
    <text evidence="4">The sequence shown here is derived from an EMBL/GenBank/DDBJ whole genome shotgun (WGS) entry which is preliminary data.</text>
</comment>
<dbReference type="InterPro" id="IPR038109">
    <property type="entry name" value="DNA_bind_recomb_sf"/>
</dbReference>
<dbReference type="Pfam" id="PF00239">
    <property type="entry name" value="Resolvase"/>
    <property type="match status" value="1"/>
</dbReference>
<dbReference type="EMBL" id="WLYX01000001">
    <property type="protein sequence ID" value="MTD33594.1"/>
    <property type="molecule type" value="Genomic_DNA"/>
</dbReference>
<organism evidence="4 5">
    <name type="scientific">Paludibacterium denitrificans</name>
    <dbReference type="NCBI Taxonomy" id="2675226"/>
    <lineage>
        <taxon>Bacteria</taxon>
        <taxon>Pseudomonadati</taxon>
        <taxon>Pseudomonadota</taxon>
        <taxon>Betaproteobacteria</taxon>
        <taxon>Neisseriales</taxon>
        <taxon>Chromobacteriaceae</taxon>
        <taxon>Paludibacterium</taxon>
    </lineage>
</organism>